<organism evidence="3 4">
    <name type="scientific">Jiangella aurantiaca</name>
    <dbReference type="NCBI Taxonomy" id="2530373"/>
    <lineage>
        <taxon>Bacteria</taxon>
        <taxon>Bacillati</taxon>
        <taxon>Actinomycetota</taxon>
        <taxon>Actinomycetes</taxon>
        <taxon>Jiangellales</taxon>
        <taxon>Jiangellaceae</taxon>
        <taxon>Jiangella</taxon>
    </lineage>
</organism>
<dbReference type="EMBL" id="SMLB01000024">
    <property type="protein sequence ID" value="TDD67999.1"/>
    <property type="molecule type" value="Genomic_DNA"/>
</dbReference>
<dbReference type="Proteomes" id="UP000295217">
    <property type="component" value="Unassembled WGS sequence"/>
</dbReference>
<dbReference type="GO" id="GO:0140359">
    <property type="term" value="F:ABC-type transporter activity"/>
    <property type="evidence" value="ECO:0007669"/>
    <property type="project" value="InterPro"/>
</dbReference>
<dbReference type="RefSeq" id="WP_132104418.1">
    <property type="nucleotide sequence ID" value="NZ_SMLB01000024.1"/>
</dbReference>
<feature type="region of interest" description="Disordered" evidence="1">
    <location>
        <begin position="1"/>
        <end position="20"/>
    </location>
</feature>
<evidence type="ECO:0000256" key="1">
    <source>
        <dbReference type="SAM" id="MobiDB-lite"/>
    </source>
</evidence>
<accession>A0A4R5AAM3</accession>
<comment type="caution">
    <text evidence="3">The sequence shown here is derived from an EMBL/GenBank/DDBJ whole genome shotgun (WGS) entry which is preliminary data.</text>
</comment>
<dbReference type="Pfam" id="PF12679">
    <property type="entry name" value="ABC2_membrane_2"/>
    <property type="match status" value="1"/>
</dbReference>
<proteinExistence type="predicted"/>
<feature type="transmembrane region" description="Helical" evidence="2">
    <location>
        <begin position="171"/>
        <end position="193"/>
    </location>
</feature>
<name>A0A4R5AAM3_9ACTN</name>
<feature type="transmembrane region" description="Helical" evidence="2">
    <location>
        <begin position="126"/>
        <end position="151"/>
    </location>
</feature>
<evidence type="ECO:0000313" key="4">
    <source>
        <dbReference type="Proteomes" id="UP000295217"/>
    </source>
</evidence>
<evidence type="ECO:0000313" key="3">
    <source>
        <dbReference type="EMBL" id="TDD67999.1"/>
    </source>
</evidence>
<dbReference type="AlphaFoldDB" id="A0A4R5AAM3"/>
<keyword evidence="4" id="KW-1185">Reference proteome</keyword>
<evidence type="ECO:0000256" key="2">
    <source>
        <dbReference type="SAM" id="Phobius"/>
    </source>
</evidence>
<keyword evidence="2" id="KW-0472">Membrane</keyword>
<reference evidence="3 4" key="1">
    <citation type="submission" date="2019-02" db="EMBL/GenBank/DDBJ databases">
        <title>Draft genome sequences of novel Actinobacteria.</title>
        <authorList>
            <person name="Sahin N."/>
            <person name="Ay H."/>
            <person name="Saygin H."/>
        </authorList>
    </citation>
    <scope>NUCLEOTIDE SEQUENCE [LARGE SCALE GENOMIC DNA]</scope>
    <source>
        <strain evidence="3 4">8K307</strain>
    </source>
</reference>
<dbReference type="OrthoDB" id="3297477at2"/>
<feature type="transmembrane region" description="Helical" evidence="2">
    <location>
        <begin position="254"/>
        <end position="275"/>
    </location>
</feature>
<feature type="transmembrane region" description="Helical" evidence="2">
    <location>
        <begin position="47"/>
        <end position="69"/>
    </location>
</feature>
<keyword evidence="2" id="KW-0812">Transmembrane</keyword>
<protein>
    <submittedName>
        <fullName evidence="3">ABC transporter permease</fullName>
    </submittedName>
</protein>
<sequence>MTTSSILTPPASIPAPARRGDAGGARLTFGRILDAEWTKIRTVRSTVWTLASLFVVSVGLTALICLAAAGDLGEAGNDEPVGAFVTWGLMFGQIAALVLGILVATSEYASGMIRTTLAAAPRRWSVLAAKATVVTGLLLVLGTLTAFASFLAGNYFLDREGIGLSLGDGDVLRAMFGGGLYVAVLGVFGLALGSLMRHTAGAVTVGITLIFVVGNLVNLVPGAFGEWLTKLMPGNAGSAIANVESFNPDLLEPWTGFAVFAGETALLLAIAGWLFSKRDA</sequence>
<gene>
    <name evidence="3" type="ORF">E1262_17470</name>
</gene>
<keyword evidence="2" id="KW-1133">Transmembrane helix</keyword>
<dbReference type="PANTHER" id="PTHR37305:SF1">
    <property type="entry name" value="MEMBRANE PROTEIN"/>
    <property type="match status" value="1"/>
</dbReference>
<dbReference type="GO" id="GO:0005886">
    <property type="term" value="C:plasma membrane"/>
    <property type="evidence" value="ECO:0007669"/>
    <property type="project" value="UniProtKB-SubCell"/>
</dbReference>
<feature type="transmembrane region" description="Helical" evidence="2">
    <location>
        <begin position="200"/>
        <end position="224"/>
    </location>
</feature>
<feature type="transmembrane region" description="Helical" evidence="2">
    <location>
        <begin position="81"/>
        <end position="105"/>
    </location>
</feature>
<dbReference type="PANTHER" id="PTHR37305">
    <property type="entry name" value="INTEGRAL MEMBRANE PROTEIN-RELATED"/>
    <property type="match status" value="1"/>
</dbReference>